<accession>A0ABR1F341</accession>
<keyword evidence="12" id="KW-0418">Kinase</keyword>
<dbReference type="Pfam" id="PF00454">
    <property type="entry name" value="PI3_PI4_kinase"/>
    <property type="match status" value="1"/>
</dbReference>
<evidence type="ECO:0000256" key="5">
    <source>
        <dbReference type="ARBA" id="ARBA00012513"/>
    </source>
</evidence>
<keyword evidence="9" id="KW-0808">Transferase</keyword>
<dbReference type="RefSeq" id="XP_064767296.1">
    <property type="nucleotide sequence ID" value="XM_064910006.1"/>
</dbReference>
<dbReference type="InterPro" id="IPR038980">
    <property type="entry name" value="ATM_plant"/>
</dbReference>
<comment type="function">
    <text evidence="16">Serine/threonine protein kinase which activates checkpoint signaling upon genotoxic stresses such as ionizing radiation (IR), ultraviolet light (UV), or DNA replication stalling, thereby acting as a DNA damage sensor. Recognizes the substrate consensus sequence [ST]-Q. Phosphorylates histone H2A to form H2AS128ph (gamma-H2A) at sites of DNA damage, involved in the regulation of DNA damage response mechanism. Required for the control of telomere length and genome stability.</text>
</comment>
<dbReference type="Gene3D" id="1.10.1070.11">
    <property type="entry name" value="Phosphatidylinositol 3-/4-kinase, catalytic domain"/>
    <property type="match status" value="1"/>
</dbReference>
<dbReference type="CDD" id="cd05171">
    <property type="entry name" value="PIKKc_ATM"/>
    <property type="match status" value="1"/>
</dbReference>
<keyword evidence="15" id="KW-0539">Nucleus</keyword>
<keyword evidence="10" id="KW-0547">Nucleotide-binding</keyword>
<dbReference type="SMART" id="SM00146">
    <property type="entry name" value="PI3Kc"/>
    <property type="match status" value="1"/>
</dbReference>
<dbReference type="PROSITE" id="PS50290">
    <property type="entry name" value="PI3_4_KINASE_3"/>
    <property type="match status" value="1"/>
</dbReference>
<dbReference type="InterPro" id="IPR000403">
    <property type="entry name" value="PI3/4_kinase_cat_dom"/>
</dbReference>
<evidence type="ECO:0000256" key="14">
    <source>
        <dbReference type="ARBA" id="ARBA00022895"/>
    </source>
</evidence>
<dbReference type="Proteomes" id="UP001498771">
    <property type="component" value="Unassembled WGS sequence"/>
</dbReference>
<evidence type="ECO:0000259" key="26">
    <source>
        <dbReference type="PROSITE" id="PS51190"/>
    </source>
</evidence>
<dbReference type="PROSITE" id="PS00915">
    <property type="entry name" value="PI3_4_KINASE_1"/>
    <property type="match status" value="1"/>
</dbReference>
<keyword evidence="28" id="KW-1185">Reference proteome</keyword>
<keyword evidence="14" id="KW-0158">Chromosome</keyword>
<dbReference type="Gene3D" id="3.30.1010.10">
    <property type="entry name" value="Phosphatidylinositol 3-kinase Catalytic Subunit, Chain A, domain 4"/>
    <property type="match status" value="1"/>
</dbReference>
<dbReference type="InterPro" id="IPR021668">
    <property type="entry name" value="TAN"/>
</dbReference>
<evidence type="ECO:0000256" key="21">
    <source>
        <dbReference type="ARBA" id="ARBA00047899"/>
    </source>
</evidence>
<protein>
    <recommendedName>
        <fullName evidence="6">Serine/threonine-protein kinase TEL1</fullName>
        <ecNumber evidence="5">2.7.11.1</ecNumber>
    </recommendedName>
    <alternativeName>
        <fullName evidence="17">ATM homolog</fullName>
    </alternativeName>
    <alternativeName>
        <fullName evidence="19 20">DNA-damage checkpoint kinase TEL1</fullName>
    </alternativeName>
    <alternativeName>
        <fullName evidence="7">Serine/threonine-protein kinase tel1</fullName>
    </alternativeName>
    <alternativeName>
        <fullName evidence="18">Telomere length regulation protein 1</fullName>
    </alternativeName>
</protein>
<dbReference type="PANTHER" id="PTHR37079:SF4">
    <property type="entry name" value="SERINE_THREONINE-PROTEIN KINASE ATM"/>
    <property type="match status" value="1"/>
</dbReference>
<keyword evidence="13" id="KW-0067">ATP-binding</keyword>
<dbReference type="GeneID" id="90035518"/>
<dbReference type="Pfam" id="PF11640">
    <property type="entry name" value="TAN"/>
    <property type="match status" value="1"/>
</dbReference>
<dbReference type="EMBL" id="JBBJBU010000008">
    <property type="protein sequence ID" value="KAK7204263.1"/>
    <property type="molecule type" value="Genomic_DNA"/>
</dbReference>
<feature type="region of interest" description="Disordered" evidence="23">
    <location>
        <begin position="2795"/>
        <end position="2827"/>
    </location>
</feature>
<evidence type="ECO:0000256" key="2">
    <source>
        <dbReference type="ARBA" id="ARBA00004574"/>
    </source>
</evidence>
<evidence type="ECO:0000256" key="1">
    <source>
        <dbReference type="ARBA" id="ARBA00004123"/>
    </source>
</evidence>
<evidence type="ECO:0000256" key="6">
    <source>
        <dbReference type="ARBA" id="ARBA00014619"/>
    </source>
</evidence>
<evidence type="ECO:0000256" key="8">
    <source>
        <dbReference type="ARBA" id="ARBA00022527"/>
    </source>
</evidence>
<dbReference type="InterPro" id="IPR044107">
    <property type="entry name" value="PIKKc_ATM"/>
</dbReference>
<comment type="similarity">
    <text evidence="3">Belongs to the PI3/PI4-kinase family. ATM subfamily.</text>
</comment>
<dbReference type="InterPro" id="IPR016024">
    <property type="entry name" value="ARM-type_fold"/>
</dbReference>
<dbReference type="SMART" id="SM01342">
    <property type="entry name" value="TAN"/>
    <property type="match status" value="1"/>
</dbReference>
<evidence type="ECO:0000313" key="27">
    <source>
        <dbReference type="EMBL" id="KAK7204263.1"/>
    </source>
</evidence>
<evidence type="ECO:0000256" key="15">
    <source>
        <dbReference type="ARBA" id="ARBA00023242"/>
    </source>
</evidence>
<evidence type="ECO:0000256" key="11">
    <source>
        <dbReference type="ARBA" id="ARBA00022763"/>
    </source>
</evidence>
<comment type="catalytic activity">
    <reaction evidence="21">
        <text>L-threonyl-[protein] + ATP = O-phospho-L-threonyl-[protein] + ADP + H(+)</text>
        <dbReference type="Rhea" id="RHEA:46608"/>
        <dbReference type="Rhea" id="RHEA-COMP:11060"/>
        <dbReference type="Rhea" id="RHEA-COMP:11605"/>
        <dbReference type="ChEBI" id="CHEBI:15378"/>
        <dbReference type="ChEBI" id="CHEBI:30013"/>
        <dbReference type="ChEBI" id="CHEBI:30616"/>
        <dbReference type="ChEBI" id="CHEBI:61977"/>
        <dbReference type="ChEBI" id="CHEBI:456216"/>
        <dbReference type="EC" id="2.7.11.1"/>
    </reaction>
</comment>
<evidence type="ECO:0000256" key="16">
    <source>
        <dbReference type="ARBA" id="ARBA00025079"/>
    </source>
</evidence>
<dbReference type="InterPro" id="IPR014009">
    <property type="entry name" value="PIK_FAT"/>
</dbReference>
<evidence type="ECO:0000256" key="17">
    <source>
        <dbReference type="ARBA" id="ARBA00030020"/>
    </source>
</evidence>
<dbReference type="InterPro" id="IPR011009">
    <property type="entry name" value="Kinase-like_dom_sf"/>
</dbReference>
<dbReference type="PROSITE" id="PS51190">
    <property type="entry name" value="FATC"/>
    <property type="match status" value="1"/>
</dbReference>
<dbReference type="EC" id="2.7.11.1" evidence="5"/>
<dbReference type="SUPFAM" id="SSF48371">
    <property type="entry name" value="ARM repeat"/>
    <property type="match status" value="1"/>
</dbReference>
<evidence type="ECO:0000256" key="9">
    <source>
        <dbReference type="ARBA" id="ARBA00022679"/>
    </source>
</evidence>
<dbReference type="InterPro" id="IPR036940">
    <property type="entry name" value="PI3/4_kinase_cat_sf"/>
</dbReference>
<evidence type="ECO:0000313" key="28">
    <source>
        <dbReference type="Proteomes" id="UP001498771"/>
    </source>
</evidence>
<organism evidence="27 28">
    <name type="scientific">Myxozyma melibiosi</name>
    <dbReference type="NCBI Taxonomy" id="54550"/>
    <lineage>
        <taxon>Eukaryota</taxon>
        <taxon>Fungi</taxon>
        <taxon>Dikarya</taxon>
        <taxon>Ascomycota</taxon>
        <taxon>Saccharomycotina</taxon>
        <taxon>Lipomycetes</taxon>
        <taxon>Lipomycetales</taxon>
        <taxon>Lipomycetaceae</taxon>
        <taxon>Myxozyma</taxon>
    </lineage>
</organism>
<reference evidence="27 28" key="1">
    <citation type="submission" date="2024-03" db="EMBL/GenBank/DDBJ databases">
        <title>Genome-scale model development and genomic sequencing of the oleaginous clade Lipomyces.</title>
        <authorList>
            <consortium name="Lawrence Berkeley National Laboratory"/>
            <person name="Czajka J.J."/>
            <person name="Han Y."/>
            <person name="Kim J."/>
            <person name="Mondo S.J."/>
            <person name="Hofstad B.A."/>
            <person name="Robles A."/>
            <person name="Haridas S."/>
            <person name="Riley R."/>
            <person name="LaButti K."/>
            <person name="Pangilinan J."/>
            <person name="Andreopoulos W."/>
            <person name="Lipzen A."/>
            <person name="Yan J."/>
            <person name="Wang M."/>
            <person name="Ng V."/>
            <person name="Grigoriev I.V."/>
            <person name="Spatafora J.W."/>
            <person name="Magnuson J.K."/>
            <person name="Baker S.E."/>
            <person name="Pomraning K.R."/>
        </authorList>
    </citation>
    <scope>NUCLEOTIDE SEQUENCE [LARGE SCALE GENOMIC DNA]</scope>
    <source>
        <strain evidence="27 28">Phaff 52-87</strain>
    </source>
</reference>
<evidence type="ECO:0000256" key="12">
    <source>
        <dbReference type="ARBA" id="ARBA00022777"/>
    </source>
</evidence>
<keyword evidence="14" id="KW-0779">Telomere</keyword>
<feature type="compositionally biased region" description="Polar residues" evidence="23">
    <location>
        <begin position="378"/>
        <end position="387"/>
    </location>
</feature>
<comment type="catalytic activity">
    <reaction evidence="22">
        <text>L-seryl-[protein] + ATP = O-phospho-L-seryl-[protein] + ADP + H(+)</text>
        <dbReference type="Rhea" id="RHEA:17989"/>
        <dbReference type="Rhea" id="RHEA-COMP:9863"/>
        <dbReference type="Rhea" id="RHEA-COMP:11604"/>
        <dbReference type="ChEBI" id="CHEBI:15378"/>
        <dbReference type="ChEBI" id="CHEBI:29999"/>
        <dbReference type="ChEBI" id="CHEBI:30616"/>
        <dbReference type="ChEBI" id="CHEBI:83421"/>
        <dbReference type="ChEBI" id="CHEBI:456216"/>
        <dbReference type="EC" id="2.7.11.1"/>
    </reaction>
</comment>
<keyword evidence="11" id="KW-0227">DNA damage</keyword>
<feature type="domain" description="PI3K/PI4K catalytic" evidence="24">
    <location>
        <begin position="2513"/>
        <end position="2822"/>
    </location>
</feature>
<feature type="compositionally biased region" description="Basic and acidic residues" evidence="23">
    <location>
        <begin position="2818"/>
        <end position="2827"/>
    </location>
</feature>
<feature type="domain" description="FATC" evidence="26">
    <location>
        <begin position="2846"/>
        <end position="2878"/>
    </location>
</feature>
<dbReference type="InterPro" id="IPR003152">
    <property type="entry name" value="FATC_dom"/>
</dbReference>
<comment type="subunit">
    <text evidence="4">Associates with DNA double-strand breaks.</text>
</comment>
<evidence type="ECO:0000256" key="20">
    <source>
        <dbReference type="ARBA" id="ARBA00032467"/>
    </source>
</evidence>
<dbReference type="InterPro" id="IPR018936">
    <property type="entry name" value="PI3/4_kinase_CS"/>
</dbReference>
<dbReference type="Pfam" id="PF02260">
    <property type="entry name" value="FATC"/>
    <property type="match status" value="1"/>
</dbReference>
<comment type="subcellular location">
    <subcellularLocation>
        <location evidence="2">Chromosome</location>
        <location evidence="2">Telomere</location>
    </subcellularLocation>
    <subcellularLocation>
        <location evidence="1">Nucleus</location>
    </subcellularLocation>
</comment>
<comment type="caution">
    <text evidence="27">The sequence shown here is derived from an EMBL/GenBank/DDBJ whole genome shotgun (WGS) entry which is preliminary data.</text>
</comment>
<evidence type="ECO:0000256" key="22">
    <source>
        <dbReference type="ARBA" id="ARBA00048679"/>
    </source>
</evidence>
<dbReference type="SUPFAM" id="SSF56112">
    <property type="entry name" value="Protein kinase-like (PK-like)"/>
    <property type="match status" value="1"/>
</dbReference>
<evidence type="ECO:0000259" key="24">
    <source>
        <dbReference type="PROSITE" id="PS50290"/>
    </source>
</evidence>
<keyword evidence="8" id="KW-0723">Serine/threonine-protein kinase</keyword>
<evidence type="ECO:0000256" key="19">
    <source>
        <dbReference type="ARBA" id="ARBA00031460"/>
    </source>
</evidence>
<name>A0ABR1F341_9ASCO</name>
<dbReference type="PROSITE" id="PS51189">
    <property type="entry name" value="FAT"/>
    <property type="match status" value="1"/>
</dbReference>
<dbReference type="PANTHER" id="PTHR37079">
    <property type="entry name" value="SERINE/THREONINE-PROTEIN KINASE ATM"/>
    <property type="match status" value="1"/>
</dbReference>
<evidence type="ECO:0000256" key="4">
    <source>
        <dbReference type="ARBA" id="ARBA00011370"/>
    </source>
</evidence>
<gene>
    <name evidence="27" type="ORF">BZA70DRAFT_188222</name>
</gene>
<feature type="domain" description="FAT" evidence="25">
    <location>
        <begin position="1805"/>
        <end position="2408"/>
    </location>
</feature>
<evidence type="ECO:0000256" key="7">
    <source>
        <dbReference type="ARBA" id="ARBA00020288"/>
    </source>
</evidence>
<evidence type="ECO:0000256" key="3">
    <source>
        <dbReference type="ARBA" id="ARBA00010769"/>
    </source>
</evidence>
<proteinExistence type="inferred from homology"/>
<evidence type="ECO:0000256" key="13">
    <source>
        <dbReference type="ARBA" id="ARBA00022840"/>
    </source>
</evidence>
<evidence type="ECO:0000256" key="23">
    <source>
        <dbReference type="SAM" id="MobiDB-lite"/>
    </source>
</evidence>
<evidence type="ECO:0000256" key="18">
    <source>
        <dbReference type="ARBA" id="ARBA00030222"/>
    </source>
</evidence>
<feature type="region of interest" description="Disordered" evidence="23">
    <location>
        <begin position="377"/>
        <end position="408"/>
    </location>
</feature>
<dbReference type="SMART" id="SM01343">
    <property type="entry name" value="FATC"/>
    <property type="match status" value="1"/>
</dbReference>
<evidence type="ECO:0000256" key="10">
    <source>
        <dbReference type="ARBA" id="ARBA00022741"/>
    </source>
</evidence>
<evidence type="ECO:0000259" key="25">
    <source>
        <dbReference type="PROSITE" id="PS51189"/>
    </source>
</evidence>
<sequence>MGDGLLFTVYDRIVSDKIKDRQAGFDTLTRIINNNGLKIDDKSYHKLLEGLFQAVVIERKSYVRAHGIRDDAISDRLSKAATVLRLLVEDGVQTFRMKTINALLKHVGQTAYIDGMMFKPILLDYIRALRVICSYPPHVEHMQNTEWTELVLFCSNGIEVNIKAAAKIGAETSELVGCLEKLLDSATHHVLLSRERDTTENSHSSLLHTVYSSLLVLLRCQSAETTAHRSAFFCLNKLILFIMSNSLADYATAASDLIPIISHLWSTKTSSLKDQLLISMICFFPAIKMLPKEDDQPLREIMRNVMQHYTEKLARDRLQVNDIRFIAGDECGNSVEWLQTADFQISSEKALGSWLVLMLLARCSEYLELKPSIDNDTDSLTMSTESESAPKRRRLIENDSESSTQYEFSGNTDADRILTMIDSSSADLQVSLLQLLAFILSTRNVVEGPYINCLNKLSGYMSSDDHSVVSWAAISLAALCRQSESRADMYATGWSEIWELCSRRITSNGTCSASCHLLERLISTRTIPSAKILSFMGGIGSSIDTIGPARLTESSLRLFNSMLTCHNWTSTGQFHDDFPSQIARWIVAKFISSDRIPTRGGLQANTGARIVSVANILLSLSHCETLKDNHPTFLSMSRLESASILQFLHQLHADRDVIDLLIFRGNSKLFKIPINIKMQSGKPSFSSVHESMMNTFLAYFGDIDTGLDEQVLDISEFWIVMLSVAILCRFHKSYASRTAALLSRSSSPLLKVLDKLSTQVERKAISSELIDEIVFHVSELFGASDYRSIPLATRSRLDRLFRALESIVVARDYTSEDLRADLDDADFFRAASVHKKQRPLDTDEMPRTSNAAAVNWTSYKLQMLVLMRCRMIYATESQDSSEKILFYIGHLDPSTFYSVLPVLKTIVHERLVRSDSPEAMDTILRLFGERALQKYQYERSELSMICCAELLHSALPLWNPPADSFAKTLDIGKTMYQWLIKVAIDNKLASYLSRCALSRLIGDIVIQTAHQPDVNEVEYLLDWLQDHEIRLQYQICLILASVTRHFAMQLHVSLYNHIHESLALSYVEGQIISCFCTAKLAIASPLLTRDAIYHLVELSDICEIHAYISYCFKMAAEAQHLRNPRQLFEVYASQILYSWRKTGRSHDELNVSLFGYISHKDFLVKNYSFLVAPLFMFSAPDCKSQLSEIASSLHMKQSDIIVRSLDKILAYVSAIEVEMPGLVRQDQAAMQWLEEELGGRRALIEQMEKFLPSATAILLRLVDTGSISIQAFEDAGLPRASRVWKELGFATSTSSSGPYLTSLNQPYFKATVILKAFVLLKARFHLPGSDSAVKEKGLSDAAYIARHILNGLDSCLNSLQQRDTLRVLKLHISVLSGSIPSYLGKISLQTIAPLISVKECFSEVLDIASYIFGRGPSVLNSDSFLRFVVHIMFHIQTIKNADLNFLDEEEYASRLLQFKSKLFAFIDLRSRDCTTVASVSNWLRSLVFFDSRAANGYSDWEPADLRKVLFDDTFRSNMAARRYALKTLSVEIESRSQVADFSKLSDDDCIMMSPELLRVCSELKMPDKFLFWTSRICGRAYACSGVLSKQWLDSIDVFLNVNETELDITDLSLPIHSIINLLISELDSDNPKVVRLMESALRRVLIYFESLSLEAKPIIPQYVYDAIRLHLEDTVWSSGSSERSFYSSDNSFEAWACRISGTVCSVLMRDHKPFYDVVARLIDSADGFAASIFRYLMYAFICSDSRTSDTLAYIFNDCFLSVSEATTQHASLLIRTYIFLQNQPTEHDSDMLDRIQCIKGLNFTAMLDAALVCKMYSSAYLICELMWVSGYDLRTLSKYQAEIYKEIDDPDALYGLDTSPSIQSAIRRSEFERDGWKMLSYQGAMLDNSLYGLSNAPQQSMSGIFDALSNVGLSGLSLSLSSGLTINDADQSDKFYESAWKLSRWDIQPAADSFVSKSSIIHKVLRNASLSLGLDTTGTGSFDDLVREPSINIVRQLTSDQAANTVGFSRDLLHTLAVMYEARELWEVKAPEQLSDLLREHGRRITWTSDVKYQDAEDLLLAREKMCRVLSTQAKPVFESSRDLYSVAEAVSLKRTIELALQHGQLQQAVSSSVRLQNLARSFSPQYKESLLRTASLQMSNVLWEKGDKYIAIQILRSLADDHPSSPQGDIPQLQVGTATVLATLARWVSTARLEHPDDVNSSYLQPAIARVDDLVDGSLRSHVYHEFAIFCDSQLKSSTFSEDFERISVLRSDKISELEQIRALLAKATASEERRSIRINYNQIKKMFESDDAEYQRLLKLRETFSQFSIEFYLKSITASDKYDDDSFRFCSLWLENSDDGPANISAQSHLPAVPSAKLASWINQLSSRLSSEGNSLFQTTLAALIVKLCVHHPYHCLYQIYALKNSADDSAEDQSAISRAKAAEAIWSNLETRKGYFKQYAEPVATFSRKADKLARHVFSDRERKNVTVDMFPESAWWKLALKDLKLPSPTMNIAIRKDHDYSNIPKMVGISSKVYLASGLSRPKACSFTAEDGTVYKMLIKGGKDDLRQDAIMEQVFEQVNSFLQRNENTRRRKLRIRTYKVIPLSHMSGIIEFVQNTIALMDILQPLHSSYYPEDMSLQAGRTVIKDAQTKATDARISVYRKVERKVHPAFRFFFLEQFKEPRVWLQCKTAYTRGTAAISIVGSVLGLGDRHLNNILLDASSGEPVHIDLGVAFDQGRVLSVPETVPFRLTRDIVDGMGVSGIEGVFRRCCEFTLEVLREESENIMTILEVLKYDPLYSWTISPLRKQRLQGQQDTVTSRSSRNRTTRASSAQKSDHTVRDSYGDVSEAERALVVVRRKLSNNLSSDAVVNQWITDACDPRNLALIYCGWVPFY</sequence>